<evidence type="ECO:0000259" key="2">
    <source>
        <dbReference type="Pfam" id="PF03466"/>
    </source>
</evidence>
<dbReference type="PANTHER" id="PTHR30537:SF74">
    <property type="entry name" value="HTH-TYPE TRANSCRIPTIONAL REGULATOR TRPI"/>
    <property type="match status" value="1"/>
</dbReference>
<evidence type="ECO:0000313" key="3">
    <source>
        <dbReference type="EMBL" id="SHH20027.1"/>
    </source>
</evidence>
<reference evidence="3 4" key="1">
    <citation type="submission" date="2016-11" db="EMBL/GenBank/DDBJ databases">
        <authorList>
            <person name="Jaros S."/>
            <person name="Januszkiewicz K."/>
            <person name="Wedrychowicz H."/>
        </authorList>
    </citation>
    <scope>NUCLEOTIDE SEQUENCE [LARGE SCALE GENOMIC DNA]</scope>
    <source>
        <strain evidence="3 4">GAS138</strain>
    </source>
</reference>
<evidence type="ECO:0000313" key="4">
    <source>
        <dbReference type="Proteomes" id="UP000189796"/>
    </source>
</evidence>
<evidence type="ECO:0000256" key="1">
    <source>
        <dbReference type="ARBA" id="ARBA00009437"/>
    </source>
</evidence>
<feature type="domain" description="LysR substrate-binding" evidence="2">
    <location>
        <begin position="9"/>
        <end position="87"/>
    </location>
</feature>
<dbReference type="RefSeq" id="WP_172842597.1">
    <property type="nucleotide sequence ID" value="NZ_LT670817.1"/>
</dbReference>
<accession>A0A1M5R0Q8</accession>
<dbReference type="InterPro" id="IPR005119">
    <property type="entry name" value="LysR_subst-bd"/>
</dbReference>
<comment type="similarity">
    <text evidence="1">Belongs to the LysR transcriptional regulatory family.</text>
</comment>
<dbReference type="InterPro" id="IPR058163">
    <property type="entry name" value="LysR-type_TF_proteobact-type"/>
</dbReference>
<dbReference type="PANTHER" id="PTHR30537">
    <property type="entry name" value="HTH-TYPE TRANSCRIPTIONAL REGULATOR"/>
    <property type="match status" value="1"/>
</dbReference>
<protein>
    <submittedName>
        <fullName evidence="3">LysR substrate binding domain-containing protein</fullName>
    </submittedName>
</protein>
<dbReference type="Pfam" id="PF03466">
    <property type="entry name" value="LysR_substrate"/>
    <property type="match status" value="1"/>
</dbReference>
<organism evidence="3 4">
    <name type="scientific">Bradyrhizobium erythrophlei</name>
    <dbReference type="NCBI Taxonomy" id="1437360"/>
    <lineage>
        <taxon>Bacteria</taxon>
        <taxon>Pseudomonadati</taxon>
        <taxon>Pseudomonadota</taxon>
        <taxon>Alphaproteobacteria</taxon>
        <taxon>Hyphomicrobiales</taxon>
        <taxon>Nitrobacteraceae</taxon>
        <taxon>Bradyrhizobium</taxon>
    </lineage>
</organism>
<dbReference type="GO" id="GO:0006351">
    <property type="term" value="P:DNA-templated transcription"/>
    <property type="evidence" value="ECO:0007669"/>
    <property type="project" value="TreeGrafter"/>
</dbReference>
<dbReference type="GO" id="GO:0003700">
    <property type="term" value="F:DNA-binding transcription factor activity"/>
    <property type="evidence" value="ECO:0007669"/>
    <property type="project" value="TreeGrafter"/>
</dbReference>
<dbReference type="Proteomes" id="UP000189796">
    <property type="component" value="Chromosome I"/>
</dbReference>
<dbReference type="EMBL" id="LT670817">
    <property type="protein sequence ID" value="SHH20027.1"/>
    <property type="molecule type" value="Genomic_DNA"/>
</dbReference>
<dbReference type="Gene3D" id="3.40.190.290">
    <property type="match status" value="1"/>
</dbReference>
<sequence length="94" mass="10433">MNSVQAPALARRITFTSTDLAFSAALDGLGIVLGRRGFVENDLRKGNLIQPFEQTADAGDGFYLIYPDRHRLPARVHNFRRWIVGQFAAEQASA</sequence>
<dbReference type="AlphaFoldDB" id="A0A1M5R0Q8"/>
<name>A0A1M5R0Q8_9BRAD</name>
<proteinExistence type="inferred from homology"/>
<dbReference type="SUPFAM" id="SSF53850">
    <property type="entry name" value="Periplasmic binding protein-like II"/>
    <property type="match status" value="1"/>
</dbReference>
<dbReference type="GO" id="GO:0043565">
    <property type="term" value="F:sequence-specific DNA binding"/>
    <property type="evidence" value="ECO:0007669"/>
    <property type="project" value="TreeGrafter"/>
</dbReference>
<gene>
    <name evidence="3" type="ORF">SAMN05443248_4040</name>
</gene>